<organism evidence="1 2">
    <name type="scientific">Halapricum desulfuricans</name>
    <dbReference type="NCBI Taxonomy" id="2841257"/>
    <lineage>
        <taxon>Archaea</taxon>
        <taxon>Methanobacteriati</taxon>
        <taxon>Methanobacteriota</taxon>
        <taxon>Stenosarchaea group</taxon>
        <taxon>Halobacteria</taxon>
        <taxon>Halobacteriales</taxon>
        <taxon>Haloarculaceae</taxon>
        <taxon>Halapricum</taxon>
    </lineage>
</organism>
<reference evidence="1" key="1">
    <citation type="submission" date="2020-11" db="EMBL/GenBank/DDBJ databases">
        <title>Carbohydrate-dependent, anaerobic sulfur respiration: A novel catabolism in halophilic archaea.</title>
        <authorList>
            <person name="Sorokin D.Y."/>
            <person name="Messina E."/>
            <person name="Smedile F."/>
            <person name="La Cono V."/>
            <person name="Hallsworth J.E."/>
            <person name="Yakimov M.M."/>
        </authorList>
    </citation>
    <scope>NUCLEOTIDE SEQUENCE</scope>
    <source>
        <strain evidence="1">HSR-Bgl</strain>
    </source>
</reference>
<evidence type="ECO:0000313" key="1">
    <source>
        <dbReference type="EMBL" id="QSG11813.1"/>
    </source>
</evidence>
<dbReference type="Proteomes" id="UP000663305">
    <property type="component" value="Chromosome"/>
</dbReference>
<gene>
    <name evidence="1" type="ORF">HSBGL_1394</name>
</gene>
<proteinExistence type="predicted"/>
<dbReference type="EMBL" id="CP064789">
    <property type="protein sequence ID" value="QSG11813.1"/>
    <property type="molecule type" value="Genomic_DNA"/>
</dbReference>
<dbReference type="AlphaFoldDB" id="A0A897NLJ9"/>
<accession>A0A897NLJ9</accession>
<evidence type="ECO:0000313" key="2">
    <source>
        <dbReference type="Proteomes" id="UP000663305"/>
    </source>
</evidence>
<protein>
    <submittedName>
        <fullName evidence="1">Uncharacterized protein</fullName>
    </submittedName>
</protein>
<name>A0A897NLJ9_9EURY</name>
<sequence>MRNLKQKLQSVKLRLSIPNLSQNPTLLQKQSKRPSRSLSLQLKMILNPVQ</sequence>